<dbReference type="Proteomes" id="UP000297910">
    <property type="component" value="Unassembled WGS sequence"/>
</dbReference>
<reference evidence="1 2" key="1">
    <citation type="submission" date="2017-12" db="EMBL/GenBank/DDBJ databases">
        <title>Comparative genomics of Botrytis spp.</title>
        <authorList>
            <person name="Valero-Jimenez C.A."/>
            <person name="Tapia P."/>
            <person name="Veloso J."/>
            <person name="Silva-Moreno E."/>
            <person name="Staats M."/>
            <person name="Valdes J.H."/>
            <person name="Van Kan J.A.L."/>
        </authorList>
    </citation>
    <scope>NUCLEOTIDE SEQUENCE [LARGE SCALE GENOMIC DNA]</scope>
    <source>
        <strain evidence="1 2">Bp0003</strain>
    </source>
</reference>
<gene>
    <name evidence="1" type="ORF">BPAE_0101g00320</name>
</gene>
<comment type="caution">
    <text evidence="1">The sequence shown here is derived from an EMBL/GenBank/DDBJ whole genome shotgun (WGS) entry which is preliminary data.</text>
</comment>
<evidence type="ECO:0000313" key="2">
    <source>
        <dbReference type="Proteomes" id="UP000297910"/>
    </source>
</evidence>
<accession>A0A4Z1FI60</accession>
<name>A0A4Z1FI60_9HELO</name>
<keyword evidence="2" id="KW-1185">Reference proteome</keyword>
<proteinExistence type="predicted"/>
<organism evidence="1 2">
    <name type="scientific">Botrytis paeoniae</name>
    <dbReference type="NCBI Taxonomy" id="278948"/>
    <lineage>
        <taxon>Eukaryota</taxon>
        <taxon>Fungi</taxon>
        <taxon>Dikarya</taxon>
        <taxon>Ascomycota</taxon>
        <taxon>Pezizomycotina</taxon>
        <taxon>Leotiomycetes</taxon>
        <taxon>Helotiales</taxon>
        <taxon>Sclerotiniaceae</taxon>
        <taxon>Botrytis</taxon>
    </lineage>
</organism>
<protein>
    <submittedName>
        <fullName evidence="1">Uncharacterized protein</fullName>
    </submittedName>
</protein>
<dbReference type="EMBL" id="PQXI01000101">
    <property type="protein sequence ID" value="TGO24514.1"/>
    <property type="molecule type" value="Genomic_DNA"/>
</dbReference>
<evidence type="ECO:0000313" key="1">
    <source>
        <dbReference type="EMBL" id="TGO24514.1"/>
    </source>
</evidence>
<dbReference type="AlphaFoldDB" id="A0A4Z1FI60"/>
<sequence length="140" mass="15930">MVLSLVQYRIFQVGVPIGSLFIAFRITELTSLLSPEFWAALTADRSLEGHWWNFPFSKDSFLPGTDFGPWLPNESSYQTGAFRAETSFNELWPNRIDRSYSYSSVCGFSNKLFTEQCPAGGYSVIQTWARTQKPYSVNDS</sequence>